<protein>
    <submittedName>
        <fullName evidence="1">Uncharacterized protein</fullName>
    </submittedName>
</protein>
<dbReference type="AlphaFoldDB" id="A0A418W8X9"/>
<evidence type="ECO:0000313" key="1">
    <source>
        <dbReference type="EMBL" id="RJF86448.1"/>
    </source>
</evidence>
<name>A0A418W8X9_9PROT</name>
<evidence type="ECO:0000313" key="2">
    <source>
        <dbReference type="Proteomes" id="UP000284605"/>
    </source>
</evidence>
<keyword evidence="2" id="KW-1185">Reference proteome</keyword>
<comment type="caution">
    <text evidence="1">The sequence shown here is derived from an EMBL/GenBank/DDBJ whole genome shotgun (WGS) entry which is preliminary data.</text>
</comment>
<organism evidence="1 2">
    <name type="scientific">Oleomonas cavernae</name>
    <dbReference type="NCBI Taxonomy" id="2320859"/>
    <lineage>
        <taxon>Bacteria</taxon>
        <taxon>Pseudomonadati</taxon>
        <taxon>Pseudomonadota</taxon>
        <taxon>Alphaproteobacteria</taxon>
        <taxon>Acetobacterales</taxon>
        <taxon>Acetobacteraceae</taxon>
        <taxon>Oleomonas</taxon>
    </lineage>
</organism>
<dbReference type="EMBL" id="QYUK01000011">
    <property type="protein sequence ID" value="RJF86448.1"/>
    <property type="molecule type" value="Genomic_DNA"/>
</dbReference>
<reference evidence="1 2" key="1">
    <citation type="submission" date="2018-09" db="EMBL/GenBank/DDBJ databases">
        <authorList>
            <person name="Zhu H."/>
        </authorList>
    </citation>
    <scope>NUCLEOTIDE SEQUENCE [LARGE SCALE GENOMIC DNA]</scope>
    <source>
        <strain evidence="1 2">K1W22B-8</strain>
    </source>
</reference>
<accession>A0A418W8X9</accession>
<proteinExistence type="predicted"/>
<dbReference type="Proteomes" id="UP000284605">
    <property type="component" value="Unassembled WGS sequence"/>
</dbReference>
<gene>
    <name evidence="1" type="ORF">D3874_04910</name>
</gene>
<sequence>MAEVHAAPEGKVAVPVKEFPLVSFPCEVRFATNGIAVGGVFRVRDADTLIRKLGGVGMNAELTGFFGDAVEFSLVVPQAPAYARDLVLKIDNEIVGEAKSQPSEKIGAPSQPQRIWIELPTQLYNGGVLALEDHATGQIVFEEPVGSVKMVGAIARSQRNLLNRIDDLEREQRRLIEQANVNSIQARERLLMERIDLFYSLIQDRLNRELCAVVADVGHIDANPDGDGNIAEHDSDEEWHNDLHFTAESIEGIGFYDLEGEIDSYWRWFGPRTTLVLREVPVGARSVRLAFSNLPNGIQETGVSATVNAKEVDIILEREEKEGNIIVILDPENRTKIDKRSTLIVNLKFEYSFMQSDNDRRVLSAAFSDGTVSV</sequence>